<dbReference type="InterPro" id="IPR050556">
    <property type="entry name" value="Type_II_TA_system_RNase"/>
</dbReference>
<keyword evidence="11" id="KW-1185">Reference proteome</keyword>
<comment type="caution">
    <text evidence="10">The sequence shown here is derived from an EMBL/GenBank/DDBJ whole genome shotgun (WGS) entry which is preliminary data.</text>
</comment>
<evidence type="ECO:0000256" key="8">
    <source>
        <dbReference type="HAMAP-Rule" id="MF_00265"/>
    </source>
</evidence>
<dbReference type="InterPro" id="IPR022907">
    <property type="entry name" value="VapC_family"/>
</dbReference>
<dbReference type="PANTHER" id="PTHR33653">
    <property type="entry name" value="RIBONUCLEASE VAPC2"/>
    <property type="match status" value="1"/>
</dbReference>
<dbReference type="InterPro" id="IPR002716">
    <property type="entry name" value="PIN_dom"/>
</dbReference>
<dbReference type="EC" id="3.1.-.-" evidence="8"/>
<dbReference type="RefSeq" id="WP_200190470.1">
    <property type="nucleotide sequence ID" value="NZ_JAENHM010000007.1"/>
</dbReference>
<keyword evidence="6 8" id="KW-0460">Magnesium</keyword>
<sequence>MYLLDTNIVSNFRKRPHPNLVAWLDAISADEIAISAITVFEIQAGIDMVGDRAKAKEIQVWLDGLVLSGQASIVAFDADVARVYAHLFTTAALKNFLLPDARNSRPKSGADLIIAATAIVHEAVVVTANTDDFLRIHEHFPLPGLYHPFAQEWQVDPRTRHQPPSP</sequence>
<evidence type="ECO:0000256" key="6">
    <source>
        <dbReference type="ARBA" id="ARBA00022842"/>
    </source>
</evidence>
<comment type="function">
    <text evidence="8">Toxic component of a toxin-antitoxin (TA) system. An RNase.</text>
</comment>
<proteinExistence type="inferred from homology"/>
<keyword evidence="8" id="KW-0800">Toxin</keyword>
<dbReference type="Proteomes" id="UP000652760">
    <property type="component" value="Unassembled WGS sequence"/>
</dbReference>
<comment type="cofactor">
    <cofactor evidence="1 8">
        <name>Mg(2+)</name>
        <dbReference type="ChEBI" id="CHEBI:18420"/>
    </cofactor>
</comment>
<evidence type="ECO:0000313" key="11">
    <source>
        <dbReference type="Proteomes" id="UP000652760"/>
    </source>
</evidence>
<reference evidence="11" key="1">
    <citation type="submission" date="2021-01" db="EMBL/GenBank/DDBJ databases">
        <title>Genome public.</title>
        <authorList>
            <person name="Liu C."/>
            <person name="Sun Q."/>
        </authorList>
    </citation>
    <scope>NUCLEOTIDE SEQUENCE [LARGE SCALE GENOMIC DNA]</scope>
    <source>
        <strain evidence="11">YIM B02556</strain>
    </source>
</reference>
<gene>
    <name evidence="8" type="primary">vapC</name>
    <name evidence="10" type="ORF">JHL17_02490</name>
</gene>
<accession>A0ABS1EYN1</accession>
<protein>
    <recommendedName>
        <fullName evidence="8">Ribonuclease VapC</fullName>
        <shortName evidence="8">RNase VapC</shortName>
        <ecNumber evidence="8">3.1.-.-</ecNumber>
    </recommendedName>
    <alternativeName>
        <fullName evidence="8">Toxin VapC</fullName>
    </alternativeName>
</protein>
<dbReference type="CDD" id="cd18746">
    <property type="entry name" value="PIN_VapC4-5_FitB-like"/>
    <property type="match status" value="1"/>
</dbReference>
<dbReference type="SUPFAM" id="SSF88723">
    <property type="entry name" value="PIN domain-like"/>
    <property type="match status" value="1"/>
</dbReference>
<evidence type="ECO:0000256" key="4">
    <source>
        <dbReference type="ARBA" id="ARBA00022723"/>
    </source>
</evidence>
<evidence type="ECO:0000313" key="10">
    <source>
        <dbReference type="EMBL" id="MBK1836271.1"/>
    </source>
</evidence>
<dbReference type="InterPro" id="IPR029060">
    <property type="entry name" value="PIN-like_dom_sf"/>
</dbReference>
<feature type="binding site" evidence="8">
    <location>
        <position position="111"/>
    </location>
    <ligand>
        <name>Mg(2+)</name>
        <dbReference type="ChEBI" id="CHEBI:18420"/>
    </ligand>
</feature>
<dbReference type="Gene3D" id="3.40.50.1010">
    <property type="entry name" value="5'-nuclease"/>
    <property type="match status" value="1"/>
</dbReference>
<dbReference type="PANTHER" id="PTHR33653:SF1">
    <property type="entry name" value="RIBONUCLEASE VAPC2"/>
    <property type="match status" value="1"/>
</dbReference>
<evidence type="ECO:0000256" key="1">
    <source>
        <dbReference type="ARBA" id="ARBA00001946"/>
    </source>
</evidence>
<keyword evidence="4 8" id="KW-0479">Metal-binding</keyword>
<keyword evidence="5 8" id="KW-0378">Hydrolase</keyword>
<evidence type="ECO:0000256" key="2">
    <source>
        <dbReference type="ARBA" id="ARBA00022649"/>
    </source>
</evidence>
<evidence type="ECO:0000256" key="7">
    <source>
        <dbReference type="ARBA" id="ARBA00038093"/>
    </source>
</evidence>
<dbReference type="HAMAP" id="MF_00265">
    <property type="entry name" value="VapC_Nob1"/>
    <property type="match status" value="1"/>
</dbReference>
<keyword evidence="2 8" id="KW-1277">Toxin-antitoxin system</keyword>
<feature type="binding site" evidence="8">
    <location>
        <position position="5"/>
    </location>
    <ligand>
        <name>Mg(2+)</name>
        <dbReference type="ChEBI" id="CHEBI:18420"/>
    </ligand>
</feature>
<dbReference type="Pfam" id="PF01850">
    <property type="entry name" value="PIN"/>
    <property type="match status" value="1"/>
</dbReference>
<feature type="domain" description="PIN" evidence="9">
    <location>
        <begin position="2"/>
        <end position="136"/>
    </location>
</feature>
<name>A0ABS1EYN1_9PROT</name>
<evidence type="ECO:0000259" key="9">
    <source>
        <dbReference type="Pfam" id="PF01850"/>
    </source>
</evidence>
<keyword evidence="3 8" id="KW-0540">Nuclease</keyword>
<evidence type="ECO:0000256" key="3">
    <source>
        <dbReference type="ARBA" id="ARBA00022722"/>
    </source>
</evidence>
<dbReference type="EMBL" id="JAENHM010000007">
    <property type="protein sequence ID" value="MBK1836271.1"/>
    <property type="molecule type" value="Genomic_DNA"/>
</dbReference>
<comment type="similarity">
    <text evidence="7 8">Belongs to the PINc/VapC protein family.</text>
</comment>
<evidence type="ECO:0000256" key="5">
    <source>
        <dbReference type="ARBA" id="ARBA00022801"/>
    </source>
</evidence>
<organism evidence="10 11">
    <name type="scientific">Azospirillum endophyticum</name>
    <dbReference type="NCBI Taxonomy" id="2800326"/>
    <lineage>
        <taxon>Bacteria</taxon>
        <taxon>Pseudomonadati</taxon>
        <taxon>Pseudomonadota</taxon>
        <taxon>Alphaproteobacteria</taxon>
        <taxon>Rhodospirillales</taxon>
        <taxon>Azospirillaceae</taxon>
        <taxon>Azospirillum</taxon>
    </lineage>
</organism>